<dbReference type="InterPro" id="IPR012373">
    <property type="entry name" value="Ferrdict_sens_TM"/>
</dbReference>
<dbReference type="AlphaFoldDB" id="A0A015SKS8"/>
<evidence type="ECO:0000256" key="1">
    <source>
        <dbReference type="SAM" id="Phobius"/>
    </source>
</evidence>
<gene>
    <name evidence="4" type="ORF">M124_3385</name>
</gene>
<dbReference type="FunFam" id="2.60.120.1440:FF:000001">
    <property type="entry name" value="Putative anti-sigma factor"/>
    <property type="match status" value="1"/>
</dbReference>
<keyword evidence="1" id="KW-0472">Membrane</keyword>
<evidence type="ECO:0000259" key="2">
    <source>
        <dbReference type="Pfam" id="PF04773"/>
    </source>
</evidence>
<evidence type="ECO:0000313" key="5">
    <source>
        <dbReference type="Proteomes" id="UP000020529"/>
    </source>
</evidence>
<dbReference type="Pfam" id="PF04773">
    <property type="entry name" value="FecR"/>
    <property type="match status" value="1"/>
</dbReference>
<evidence type="ECO:0000313" key="4">
    <source>
        <dbReference type="EMBL" id="EXY72814.1"/>
    </source>
</evidence>
<feature type="domain" description="FecR protein" evidence="2">
    <location>
        <begin position="112"/>
        <end position="207"/>
    </location>
</feature>
<feature type="domain" description="Protein FecR C-terminal" evidence="3">
    <location>
        <begin position="252"/>
        <end position="317"/>
    </location>
</feature>
<dbReference type="RefSeq" id="WP_022348125.1">
    <property type="nucleotide sequence ID" value="NZ_JGCY01000389.1"/>
</dbReference>
<proteinExistence type="predicted"/>
<feature type="transmembrane region" description="Helical" evidence="1">
    <location>
        <begin position="80"/>
        <end position="101"/>
    </location>
</feature>
<comment type="caution">
    <text evidence="4">The sequence shown here is derived from an EMBL/GenBank/DDBJ whole genome shotgun (WGS) entry which is preliminary data.</text>
</comment>
<dbReference type="EMBL" id="JGCY01000389">
    <property type="protein sequence ID" value="EXY72814.1"/>
    <property type="molecule type" value="Genomic_DNA"/>
</dbReference>
<dbReference type="InterPro" id="IPR006860">
    <property type="entry name" value="FecR"/>
</dbReference>
<reference evidence="4 5" key="1">
    <citation type="submission" date="2014-02" db="EMBL/GenBank/DDBJ databases">
        <authorList>
            <person name="Sears C."/>
            <person name="Carroll K."/>
            <person name="Sack B.R."/>
            <person name="Qadri F."/>
            <person name="Myers L.L."/>
            <person name="Chung G.-T."/>
            <person name="Escheverria P."/>
            <person name="Fraser C.M."/>
            <person name="Sadzewicz L."/>
            <person name="Shefchek K.A."/>
            <person name="Tallon L."/>
            <person name="Das S.P."/>
            <person name="Daugherty S."/>
            <person name="Mongodin E.F."/>
        </authorList>
    </citation>
    <scope>NUCLEOTIDE SEQUENCE [LARGE SCALE GENOMIC DNA]</scope>
    <source>
        <strain evidence="5">3988T(B)14</strain>
    </source>
</reference>
<organism evidence="4 5">
    <name type="scientific">Bacteroides fragilis str. 3988T(B)14</name>
    <dbReference type="NCBI Taxonomy" id="1339315"/>
    <lineage>
        <taxon>Bacteria</taxon>
        <taxon>Pseudomonadati</taxon>
        <taxon>Bacteroidota</taxon>
        <taxon>Bacteroidia</taxon>
        <taxon>Bacteroidales</taxon>
        <taxon>Bacteroidaceae</taxon>
        <taxon>Bacteroides</taxon>
    </lineage>
</organism>
<dbReference type="InterPro" id="IPR032508">
    <property type="entry name" value="FecR_C"/>
</dbReference>
<protein>
    <submittedName>
        <fullName evidence="4">FecR family protein</fullName>
    </submittedName>
</protein>
<name>A0A015SKS8_BACFG</name>
<dbReference type="Proteomes" id="UP000020529">
    <property type="component" value="Unassembled WGS sequence"/>
</dbReference>
<dbReference type="PANTHER" id="PTHR30273">
    <property type="entry name" value="PERIPLASMIC SIGNAL SENSOR AND SIGMA FACTOR ACTIVATOR FECR-RELATED"/>
    <property type="match status" value="1"/>
</dbReference>
<dbReference type="PATRIC" id="fig|1339315.3.peg.4045"/>
<dbReference type="Pfam" id="PF16344">
    <property type="entry name" value="FecR_C"/>
    <property type="match status" value="1"/>
</dbReference>
<keyword evidence="1" id="KW-1133">Transmembrane helix</keyword>
<evidence type="ECO:0000259" key="3">
    <source>
        <dbReference type="Pfam" id="PF16344"/>
    </source>
</evidence>
<dbReference type="PANTHER" id="PTHR30273:SF2">
    <property type="entry name" value="PROTEIN FECR"/>
    <property type="match status" value="1"/>
</dbReference>
<accession>A0A015SKS8</accession>
<dbReference type="PIRSF" id="PIRSF018266">
    <property type="entry name" value="FecR"/>
    <property type="match status" value="1"/>
</dbReference>
<dbReference type="GO" id="GO:0016989">
    <property type="term" value="F:sigma factor antagonist activity"/>
    <property type="evidence" value="ECO:0007669"/>
    <property type="project" value="TreeGrafter"/>
</dbReference>
<dbReference type="Gene3D" id="3.55.50.30">
    <property type="match status" value="1"/>
</dbReference>
<dbReference type="Gene3D" id="2.60.120.1440">
    <property type="match status" value="1"/>
</dbReference>
<sequence>MNDELEKYFAGTLSATEKTEFLNKLRDNPEAKKEFARMKAVWAVSGLMAQERDPQKTVRGIAEFDKRLKRRSVHRFRIGFFKYAAMIVLLISTTWFIANWYTQKEQKKQYTEINVPKGQRVNMTLPDGTSVWLSPQSKIKIPNEFNRKNRMVELNGEGYFEVTKNAKKPFIVKTQLFNIQVLGTRFNVFAYAGKKSKFETCLVEGRVLVYNKNNKNEKVYLNPHEKVSLVNNRMVVSTSNFDNEEYLKSGIFSFRSKPFGEILSYLTLWYNVQFNFTGDVKLDERISGKIRQSEDVDNILIALQGVYPFKFKKTDDEHYEIY</sequence>
<keyword evidence="1" id="KW-0812">Transmembrane</keyword>